<dbReference type="Proteomes" id="UP000683360">
    <property type="component" value="Unassembled WGS sequence"/>
</dbReference>
<reference evidence="2" key="1">
    <citation type="submission" date="2021-03" db="EMBL/GenBank/DDBJ databases">
        <authorList>
            <person name="Bekaert M."/>
        </authorList>
    </citation>
    <scope>NUCLEOTIDE SEQUENCE</scope>
</reference>
<dbReference type="AlphaFoldDB" id="A0A8S3QM88"/>
<feature type="compositionally biased region" description="Polar residues" evidence="1">
    <location>
        <begin position="343"/>
        <end position="355"/>
    </location>
</feature>
<evidence type="ECO:0000313" key="3">
    <source>
        <dbReference type="Proteomes" id="UP000683360"/>
    </source>
</evidence>
<protein>
    <submittedName>
        <fullName evidence="2">Uncharacterized protein</fullName>
    </submittedName>
</protein>
<dbReference type="EMBL" id="CAJPWZ010000539">
    <property type="protein sequence ID" value="CAG2195956.1"/>
    <property type="molecule type" value="Genomic_DNA"/>
</dbReference>
<name>A0A8S3QM88_MYTED</name>
<evidence type="ECO:0000256" key="1">
    <source>
        <dbReference type="SAM" id="MobiDB-lite"/>
    </source>
</evidence>
<comment type="caution">
    <text evidence="2">The sequence shown here is derived from an EMBL/GenBank/DDBJ whole genome shotgun (WGS) entry which is preliminary data.</text>
</comment>
<organism evidence="2 3">
    <name type="scientific">Mytilus edulis</name>
    <name type="common">Blue mussel</name>
    <dbReference type="NCBI Taxonomy" id="6550"/>
    <lineage>
        <taxon>Eukaryota</taxon>
        <taxon>Metazoa</taxon>
        <taxon>Spiralia</taxon>
        <taxon>Lophotrochozoa</taxon>
        <taxon>Mollusca</taxon>
        <taxon>Bivalvia</taxon>
        <taxon>Autobranchia</taxon>
        <taxon>Pteriomorphia</taxon>
        <taxon>Mytilida</taxon>
        <taxon>Mytiloidea</taxon>
        <taxon>Mytilidae</taxon>
        <taxon>Mytilinae</taxon>
        <taxon>Mytilus</taxon>
    </lineage>
</organism>
<gene>
    <name evidence="2" type="ORF">MEDL_10865</name>
</gene>
<feature type="compositionally biased region" description="Low complexity" evidence="1">
    <location>
        <begin position="356"/>
        <end position="367"/>
    </location>
</feature>
<dbReference type="OrthoDB" id="10252017at2759"/>
<proteinExistence type="predicted"/>
<feature type="region of interest" description="Disordered" evidence="1">
    <location>
        <begin position="295"/>
        <end position="325"/>
    </location>
</feature>
<feature type="region of interest" description="Disordered" evidence="1">
    <location>
        <begin position="343"/>
        <end position="412"/>
    </location>
</feature>
<evidence type="ECO:0000313" key="2">
    <source>
        <dbReference type="EMBL" id="CAG2195956.1"/>
    </source>
</evidence>
<sequence>MDGFKLYVSNASTIPLKDHLCYADPDPGSTEADGRVDGPVVELCYVAINGCEKGRWGSTCEEFCPENCIERICYPEMDLCVWGCNAENCLKDICDKDTAVCTDGCKERRTGRYCNKYNIAYDGLAWQVPSGSTDAGLAIDGIETTCAKTTGPNMKKKLLAAENCASSATSADEIDEIPADMPSIPKTTGLKSKAFKHKHDTSETEDVLLAGIEDRSNKMMVLQQQVLERLRPVSYRERDAFVDWIRTVITELDHVVWRRCQQDISNTLYRYIAENDQTKRAQSIPTPVIQPQLRQQMQPLQAQSSSYSAPWQPPPSQWHAQPSSNVSVWQSQDANWVSQQFPQPRQNMSQLQPIRSSSAGPSVPVSGWDGIANRSMTASPSPTRQADTSRTSQSSFHLSDLINISDPDPENV</sequence>
<accession>A0A8S3QM88</accession>
<keyword evidence="3" id="KW-1185">Reference proteome</keyword>
<feature type="compositionally biased region" description="Polar residues" evidence="1">
    <location>
        <begin position="374"/>
        <end position="397"/>
    </location>
</feature>